<dbReference type="EMBL" id="OR159659">
    <property type="protein sequence ID" value="WKW85465.1"/>
    <property type="molecule type" value="Genomic_DNA"/>
</dbReference>
<organism evidence="1 2">
    <name type="scientific">Rhodococcus phage Reynauld</name>
    <dbReference type="NCBI Taxonomy" id="3062845"/>
    <lineage>
        <taxon>Viruses</taxon>
        <taxon>Duplodnaviria</taxon>
        <taxon>Heunggongvirae</taxon>
        <taxon>Uroviricota</taxon>
        <taxon>Caudoviricetes</taxon>
        <taxon>Caudoviricetes incertae sedis</taxon>
        <taxon>Reynauldvirus</taxon>
        <taxon>Reynauldvirus reynauld</taxon>
    </lineage>
</organism>
<proteinExistence type="predicted"/>
<sequence>MTPDQTLAVVENFIADMATTDVPRIGPGRAAALERRRIADELSKLIGATEGITLTVKLSHPETGESTVKLNISGYNDRRDIVSALHKMGKAEYLNGLWNALHADEDDEDEDENQ</sequence>
<protein>
    <submittedName>
        <fullName evidence="1">Uncharacterized protein</fullName>
    </submittedName>
</protein>
<dbReference type="Proteomes" id="UP001654496">
    <property type="component" value="Segment"/>
</dbReference>
<evidence type="ECO:0000313" key="1">
    <source>
        <dbReference type="EMBL" id="WKW85465.1"/>
    </source>
</evidence>
<keyword evidence="2" id="KW-1185">Reference proteome</keyword>
<name>A0ACD4UJJ0_9CAUD</name>
<reference evidence="1" key="1">
    <citation type="submission" date="2023-06" db="EMBL/GenBank/DDBJ databases">
        <authorList>
            <person name="DeJong R.J."/>
            <person name="Yoon E."/>
            <person name="Radersma M."/>
            <person name="Veenstra M."/>
            <person name="Churu J."/>
            <person name="Moleakunnel K."/>
            <person name="Weaver G."/>
            <person name="Hill E."/>
            <person name="Janvier A."/>
            <person name="Harlow L."/>
            <person name="Kramer C."/>
            <person name="Seinen K."/>
            <person name="Chen A."/>
            <person name="Minasian M."/>
            <person name="Doorn S."/>
            <person name="Dole C."/>
            <person name="Ramsey F."/>
            <person name="Nieze J."/>
            <person name="Baker A."/>
            <person name="Swierenga S."/>
            <person name="White A."/>
            <person name="Howland A."/>
            <person name="Ko C."/>
            <person name="Russell D.A."/>
            <person name="Jacobs-Sera D."/>
            <person name="Hatfull G.F."/>
        </authorList>
    </citation>
    <scope>NUCLEOTIDE SEQUENCE</scope>
</reference>
<gene>
    <name evidence="1" type="primary">12</name>
    <name evidence="1" type="ORF">SEA_REYNAULD_12</name>
</gene>
<accession>A0ACD4UJJ0</accession>
<evidence type="ECO:0000313" key="2">
    <source>
        <dbReference type="Proteomes" id="UP001654496"/>
    </source>
</evidence>